<evidence type="ECO:0000313" key="2">
    <source>
        <dbReference type="EMBL" id="MCQ8187479.1"/>
    </source>
</evidence>
<dbReference type="RefSeq" id="WP_256649100.1">
    <property type="nucleotide sequence ID" value="NZ_JANIAA010000002.1"/>
</dbReference>
<dbReference type="Proteomes" id="UP001204746">
    <property type="component" value="Unassembled WGS sequence"/>
</dbReference>
<dbReference type="Gene3D" id="3.30.390.10">
    <property type="entry name" value="Enolase-like, N-terminal domain"/>
    <property type="match status" value="1"/>
</dbReference>
<keyword evidence="3" id="KW-1185">Reference proteome</keyword>
<evidence type="ECO:0000313" key="3">
    <source>
        <dbReference type="Proteomes" id="UP001204746"/>
    </source>
</evidence>
<proteinExistence type="predicted"/>
<comment type="caution">
    <text evidence="2">The sequence shown here is derived from an EMBL/GenBank/DDBJ whole genome shotgun (WGS) entry which is preliminary data.</text>
</comment>
<sequence length="78" mass="8534">MPPRYPRAKWVREGPSPPALAYGHASGRDVPELLDSIRAHSDAPGLGVELDTEAAGRFPYQPAYLPVNRLADGTVHDW</sequence>
<dbReference type="SUPFAM" id="SSF51604">
    <property type="entry name" value="Enolase C-terminal domain-like"/>
    <property type="match status" value="1"/>
</dbReference>
<gene>
    <name evidence="2" type="ORF">NP777_04245</name>
</gene>
<feature type="region of interest" description="Disordered" evidence="1">
    <location>
        <begin position="1"/>
        <end position="25"/>
    </location>
</feature>
<organism evidence="2 3">
    <name type="scientific">Streptomyces rugosispiralis</name>
    <dbReference type="NCBI Taxonomy" id="2967341"/>
    <lineage>
        <taxon>Bacteria</taxon>
        <taxon>Bacillati</taxon>
        <taxon>Actinomycetota</taxon>
        <taxon>Actinomycetes</taxon>
        <taxon>Kitasatosporales</taxon>
        <taxon>Streptomycetaceae</taxon>
        <taxon>Streptomyces</taxon>
    </lineage>
</organism>
<dbReference type="InterPro" id="IPR036849">
    <property type="entry name" value="Enolase-like_C_sf"/>
</dbReference>
<name>A0ABT1UQT6_9ACTN</name>
<reference evidence="2 3" key="1">
    <citation type="submission" date="2022-07" db="EMBL/GenBank/DDBJ databases">
        <authorList>
            <person name="Phongsopitanun W."/>
            <person name="Tanasupawat S."/>
        </authorList>
    </citation>
    <scope>NUCLEOTIDE SEQUENCE [LARGE SCALE GENOMIC DNA]</scope>
    <source>
        <strain evidence="2 3">RCU-064</strain>
    </source>
</reference>
<dbReference type="EMBL" id="JANIAA010000002">
    <property type="protein sequence ID" value="MCQ8187479.1"/>
    <property type="molecule type" value="Genomic_DNA"/>
</dbReference>
<dbReference type="InterPro" id="IPR029017">
    <property type="entry name" value="Enolase-like_N"/>
</dbReference>
<evidence type="ECO:0000256" key="1">
    <source>
        <dbReference type="SAM" id="MobiDB-lite"/>
    </source>
</evidence>
<accession>A0ABT1UQT6</accession>
<protein>
    <submittedName>
        <fullName evidence="2">Uncharacterized protein</fullName>
    </submittedName>
</protein>